<accession>A0A6N8IN57</accession>
<dbReference type="PROSITE" id="PS00893">
    <property type="entry name" value="NUDIX_BOX"/>
    <property type="match status" value="1"/>
</dbReference>
<evidence type="ECO:0000259" key="3">
    <source>
        <dbReference type="PROSITE" id="PS51462"/>
    </source>
</evidence>
<dbReference type="EMBL" id="WSEL01000003">
    <property type="protein sequence ID" value="MVQ28299.1"/>
    <property type="molecule type" value="Genomic_DNA"/>
</dbReference>
<evidence type="ECO:0000256" key="1">
    <source>
        <dbReference type="ARBA" id="ARBA00001946"/>
    </source>
</evidence>
<dbReference type="InterPro" id="IPR015797">
    <property type="entry name" value="NUDIX_hydrolase-like_dom_sf"/>
</dbReference>
<organism evidence="4 5">
    <name type="scientific">Ramlibacter pinisoli</name>
    <dbReference type="NCBI Taxonomy" id="2682844"/>
    <lineage>
        <taxon>Bacteria</taxon>
        <taxon>Pseudomonadati</taxon>
        <taxon>Pseudomonadota</taxon>
        <taxon>Betaproteobacteria</taxon>
        <taxon>Burkholderiales</taxon>
        <taxon>Comamonadaceae</taxon>
        <taxon>Ramlibacter</taxon>
    </lineage>
</organism>
<dbReference type="Proteomes" id="UP000469385">
    <property type="component" value="Unassembled WGS sequence"/>
</dbReference>
<gene>
    <name evidence="4" type="ORF">GON04_02470</name>
</gene>
<dbReference type="Pfam" id="PF00293">
    <property type="entry name" value="NUDIX"/>
    <property type="match status" value="1"/>
</dbReference>
<dbReference type="SUPFAM" id="SSF55811">
    <property type="entry name" value="Nudix"/>
    <property type="match status" value="1"/>
</dbReference>
<dbReference type="GO" id="GO:0006167">
    <property type="term" value="P:AMP biosynthetic process"/>
    <property type="evidence" value="ECO:0007669"/>
    <property type="project" value="TreeGrafter"/>
</dbReference>
<evidence type="ECO:0000313" key="4">
    <source>
        <dbReference type="EMBL" id="MVQ28299.1"/>
    </source>
</evidence>
<dbReference type="RefSeq" id="WP_157396424.1">
    <property type="nucleotide sequence ID" value="NZ_WSEL01000003.1"/>
</dbReference>
<reference evidence="4 5" key="1">
    <citation type="submission" date="2019-12" db="EMBL/GenBank/DDBJ databases">
        <authorList>
            <person name="Huq M.A."/>
        </authorList>
    </citation>
    <scope>NUCLEOTIDE SEQUENCE [LARGE SCALE GENOMIC DNA]</scope>
    <source>
        <strain evidence="4 5">MAH-25</strain>
    </source>
</reference>
<dbReference type="CDD" id="cd04662">
    <property type="entry name" value="NUDIX_Hydrolase"/>
    <property type="match status" value="1"/>
</dbReference>
<dbReference type="AlphaFoldDB" id="A0A6N8IN57"/>
<proteinExistence type="predicted"/>
<evidence type="ECO:0000313" key="5">
    <source>
        <dbReference type="Proteomes" id="UP000469385"/>
    </source>
</evidence>
<protein>
    <submittedName>
        <fullName evidence="4">NUDIX domain-containing protein</fullName>
    </submittedName>
</protein>
<dbReference type="PANTHER" id="PTHR21340">
    <property type="entry name" value="DIADENOSINE 5,5-P1,P4-TETRAPHOSPHATE PYROPHOSPHOHYDROLASE MUTT"/>
    <property type="match status" value="1"/>
</dbReference>
<evidence type="ECO:0000256" key="2">
    <source>
        <dbReference type="ARBA" id="ARBA00022801"/>
    </source>
</evidence>
<keyword evidence="2" id="KW-0378">Hydrolase</keyword>
<dbReference type="GO" id="GO:0006754">
    <property type="term" value="P:ATP biosynthetic process"/>
    <property type="evidence" value="ECO:0007669"/>
    <property type="project" value="TreeGrafter"/>
</dbReference>
<dbReference type="PROSITE" id="PS51462">
    <property type="entry name" value="NUDIX"/>
    <property type="match status" value="1"/>
</dbReference>
<dbReference type="InterPro" id="IPR051325">
    <property type="entry name" value="Nudix_hydrolase_domain"/>
</dbReference>
<comment type="cofactor">
    <cofactor evidence="1">
        <name>Mg(2+)</name>
        <dbReference type="ChEBI" id="CHEBI:18420"/>
    </cofactor>
</comment>
<keyword evidence="5" id="KW-1185">Reference proteome</keyword>
<comment type="caution">
    <text evidence="4">The sequence shown here is derived from an EMBL/GenBank/DDBJ whole genome shotgun (WGS) entry which is preliminary data.</text>
</comment>
<dbReference type="GO" id="GO:0004081">
    <property type="term" value="F:bis(5'-nucleosyl)-tetraphosphatase (asymmetrical) activity"/>
    <property type="evidence" value="ECO:0007669"/>
    <property type="project" value="TreeGrafter"/>
</dbReference>
<name>A0A6N8IN57_9BURK</name>
<sequence length="152" mass="16573">MTLSAGLLLFRRTPAALEVLLAHPGGPYWARKDQGAWTLPKGEVQPGEEPLAAACREFAEETGHAPAGPFIALGEVRQAGGKRVQAWAVEGSFDPAQLRCNQFEMEWPPRSGRRQSFPEIDRVGWFGPAEAASRLLAGQRPFLERLQLALAG</sequence>
<dbReference type="InterPro" id="IPR020084">
    <property type="entry name" value="NUDIX_hydrolase_CS"/>
</dbReference>
<dbReference type="PANTHER" id="PTHR21340:SF7">
    <property type="entry name" value="NUDIX HYDROLASE DOMAIN-CONTAINING PROTEIN"/>
    <property type="match status" value="1"/>
</dbReference>
<feature type="domain" description="Nudix hydrolase" evidence="3">
    <location>
        <begin position="1"/>
        <end position="148"/>
    </location>
</feature>
<dbReference type="Gene3D" id="3.90.79.10">
    <property type="entry name" value="Nucleoside Triphosphate Pyrophosphohydrolase"/>
    <property type="match status" value="1"/>
</dbReference>
<dbReference type="InterPro" id="IPR000086">
    <property type="entry name" value="NUDIX_hydrolase_dom"/>
</dbReference>